<dbReference type="InterPro" id="IPR012677">
    <property type="entry name" value="Nucleotide-bd_a/b_plait_sf"/>
</dbReference>
<dbReference type="SMART" id="SM00360">
    <property type="entry name" value="RRM"/>
    <property type="match status" value="1"/>
</dbReference>
<dbReference type="PANTHER" id="PTHR19965">
    <property type="entry name" value="RNA AND EXPORT FACTOR BINDING PROTEIN"/>
    <property type="match status" value="1"/>
</dbReference>
<sequence>MDQSLDEIIKSRPRTNRRRSAGRNARASVLGSGASGVTPRSKAAVKAGTKTVVATPAAPTGAQSQIADKIMVSNLPQDVNEQQVKELFSQTVGPLREVTLHYDAAGRSKGVASVQFSRKGDGHKAFNQYNNRLIDGKRPMKIEIVMDPTKAPAPSLASRVAPATTAAAGGAPARGGPRKRGVGRGRGGRRGGGTDRPAKSAADLDAEMEDYTNNTSTAAPTAAPTTA</sequence>
<evidence type="ECO:0000256" key="3">
    <source>
        <dbReference type="SAM" id="MobiDB-lite"/>
    </source>
</evidence>
<feature type="region of interest" description="Disordered" evidence="3">
    <location>
        <begin position="152"/>
        <end position="227"/>
    </location>
</feature>
<dbReference type="Proteomes" id="UP001498398">
    <property type="component" value="Unassembled WGS sequence"/>
</dbReference>
<name>A0ABR1JL06_9AGAR</name>
<dbReference type="InterPro" id="IPR051229">
    <property type="entry name" value="ALYREF_mRNA_export"/>
</dbReference>
<evidence type="ECO:0000259" key="4">
    <source>
        <dbReference type="PROSITE" id="PS50102"/>
    </source>
</evidence>
<evidence type="ECO:0000256" key="1">
    <source>
        <dbReference type="ARBA" id="ARBA00022884"/>
    </source>
</evidence>
<evidence type="ECO:0000256" key="2">
    <source>
        <dbReference type="PROSITE-ProRule" id="PRU00176"/>
    </source>
</evidence>
<dbReference type="InterPro" id="IPR000504">
    <property type="entry name" value="RRM_dom"/>
</dbReference>
<accession>A0ABR1JL06</accession>
<dbReference type="SMART" id="SM01218">
    <property type="entry name" value="FoP_duplication"/>
    <property type="match status" value="1"/>
</dbReference>
<dbReference type="SUPFAM" id="SSF54928">
    <property type="entry name" value="RNA-binding domain, RBD"/>
    <property type="match status" value="1"/>
</dbReference>
<comment type="caution">
    <text evidence="5">The sequence shown here is derived from an EMBL/GenBank/DDBJ whole genome shotgun (WGS) entry which is preliminary data.</text>
</comment>
<dbReference type="PROSITE" id="PS50102">
    <property type="entry name" value="RRM"/>
    <property type="match status" value="1"/>
</dbReference>
<feature type="compositionally biased region" description="Basic residues" evidence="3">
    <location>
        <begin position="11"/>
        <end position="21"/>
    </location>
</feature>
<proteinExistence type="predicted"/>
<dbReference type="Pfam" id="PF13865">
    <property type="entry name" value="FoP_duplication"/>
    <property type="match status" value="1"/>
</dbReference>
<gene>
    <name evidence="5" type="primary">YRA1</name>
    <name evidence="5" type="ORF">VKT23_007501</name>
</gene>
<feature type="region of interest" description="Disordered" evidence="3">
    <location>
        <begin position="1"/>
        <end position="41"/>
    </location>
</feature>
<feature type="compositionally biased region" description="Basic residues" evidence="3">
    <location>
        <begin position="176"/>
        <end position="189"/>
    </location>
</feature>
<keyword evidence="1 2" id="KW-0694">RNA-binding</keyword>
<evidence type="ECO:0000313" key="6">
    <source>
        <dbReference type="Proteomes" id="UP001498398"/>
    </source>
</evidence>
<keyword evidence="6" id="KW-1185">Reference proteome</keyword>
<reference evidence="5 6" key="1">
    <citation type="submission" date="2024-01" db="EMBL/GenBank/DDBJ databases">
        <title>A draft genome for the cacao thread blight pathogen Marasmiellus scandens.</title>
        <authorList>
            <person name="Baruah I.K."/>
            <person name="Leung J."/>
            <person name="Bukari Y."/>
            <person name="Amoako-Attah I."/>
            <person name="Meinhardt L.W."/>
            <person name="Bailey B.A."/>
            <person name="Cohen S.P."/>
        </authorList>
    </citation>
    <scope>NUCLEOTIDE SEQUENCE [LARGE SCALE GENOMIC DNA]</scope>
    <source>
        <strain evidence="5 6">GH-19</strain>
    </source>
</reference>
<dbReference type="Pfam" id="PF00076">
    <property type="entry name" value="RRM_1"/>
    <property type="match status" value="1"/>
</dbReference>
<organism evidence="5 6">
    <name type="scientific">Marasmiellus scandens</name>
    <dbReference type="NCBI Taxonomy" id="2682957"/>
    <lineage>
        <taxon>Eukaryota</taxon>
        <taxon>Fungi</taxon>
        <taxon>Dikarya</taxon>
        <taxon>Basidiomycota</taxon>
        <taxon>Agaricomycotina</taxon>
        <taxon>Agaricomycetes</taxon>
        <taxon>Agaricomycetidae</taxon>
        <taxon>Agaricales</taxon>
        <taxon>Marasmiineae</taxon>
        <taxon>Omphalotaceae</taxon>
        <taxon>Marasmiellus</taxon>
    </lineage>
</organism>
<dbReference type="EMBL" id="JBANRG010000010">
    <property type="protein sequence ID" value="KAK7462921.1"/>
    <property type="molecule type" value="Genomic_DNA"/>
</dbReference>
<feature type="domain" description="RRM" evidence="4">
    <location>
        <begin position="68"/>
        <end position="147"/>
    </location>
</feature>
<dbReference type="InterPro" id="IPR035979">
    <property type="entry name" value="RBD_domain_sf"/>
</dbReference>
<dbReference type="PANTHER" id="PTHR19965:SF35">
    <property type="entry name" value="RNA ANNEALING PROTEIN YRA1"/>
    <property type="match status" value="1"/>
</dbReference>
<feature type="compositionally biased region" description="Low complexity" evidence="3">
    <location>
        <begin position="161"/>
        <end position="175"/>
    </location>
</feature>
<dbReference type="Gene3D" id="3.30.70.330">
    <property type="match status" value="1"/>
</dbReference>
<evidence type="ECO:0000313" key="5">
    <source>
        <dbReference type="EMBL" id="KAK7462921.1"/>
    </source>
</evidence>
<protein>
    <submittedName>
        <fullName evidence="5">RNA-binding RNA annealing protein</fullName>
    </submittedName>
</protein>
<dbReference type="InterPro" id="IPR025715">
    <property type="entry name" value="FoP_C"/>
</dbReference>
<feature type="compositionally biased region" description="Low complexity" evidence="3">
    <location>
        <begin position="212"/>
        <end position="227"/>
    </location>
</feature>